<accession>A0A2I8VNE6</accession>
<dbReference type="EMBL" id="CP026309">
    <property type="protein sequence ID" value="AUV83443.1"/>
    <property type="molecule type" value="Genomic_DNA"/>
</dbReference>
<sequence>MPTFTAVSQAAYCPRQLYYARRDGDDGPSREERRRQRLAFRYDELRDADDAQLDAEPTALAPSAYRAALERLAERDDWAALCDPAGTHVSLAGKDCRGRVHKLVDTADGRVPSFVSPGAPPERGVWEPQQVRAVAAAKALSWERGEATSHALVEYPAYGAVRTVRLSTRAKAAYRRALRAVRSLDGPPPRLRNTARCRACSFRDRCGVKTRSMRSLLRR</sequence>
<reference evidence="1 2" key="1">
    <citation type="submission" date="2018-01" db="EMBL/GenBank/DDBJ databases">
        <title>Complete genome sequence of Salinigranum rubrum GX10T, an extremely halophilic archaeon isolated from a marine solar saltern.</title>
        <authorList>
            <person name="Han S."/>
        </authorList>
    </citation>
    <scope>NUCLEOTIDE SEQUENCE [LARGE SCALE GENOMIC DNA]</scope>
    <source>
        <strain evidence="1 2">GX10</strain>
    </source>
</reference>
<dbReference type="Gene3D" id="3.90.320.10">
    <property type="match status" value="1"/>
</dbReference>
<organism evidence="1 2">
    <name type="scientific">Salinigranum rubrum</name>
    <dbReference type="NCBI Taxonomy" id="755307"/>
    <lineage>
        <taxon>Archaea</taxon>
        <taxon>Methanobacteriati</taxon>
        <taxon>Methanobacteriota</taxon>
        <taxon>Stenosarchaea group</taxon>
        <taxon>Halobacteria</taxon>
        <taxon>Halobacteriales</taxon>
        <taxon>Haloferacaceae</taxon>
        <taxon>Salinigranum</taxon>
    </lineage>
</organism>
<dbReference type="InterPro" id="IPR011604">
    <property type="entry name" value="PDDEXK-like_dom_sf"/>
</dbReference>
<dbReference type="OrthoDB" id="26676at2157"/>
<gene>
    <name evidence="1" type="ORF">C2R22_18820</name>
</gene>
<proteinExistence type="predicted"/>
<protein>
    <recommendedName>
        <fullName evidence="3">DUF83 domain-containing protein</fullName>
    </recommendedName>
</protein>
<dbReference type="AlphaFoldDB" id="A0A2I8VNE6"/>
<evidence type="ECO:0000313" key="1">
    <source>
        <dbReference type="EMBL" id="AUV83443.1"/>
    </source>
</evidence>
<evidence type="ECO:0000313" key="2">
    <source>
        <dbReference type="Proteomes" id="UP000236584"/>
    </source>
</evidence>
<evidence type="ECO:0008006" key="3">
    <source>
        <dbReference type="Google" id="ProtNLM"/>
    </source>
</evidence>
<keyword evidence="2" id="KW-1185">Reference proteome</keyword>
<dbReference type="RefSeq" id="WP_103427132.1">
    <property type="nucleotide sequence ID" value="NZ_CP026309.1"/>
</dbReference>
<dbReference type="GeneID" id="35594190"/>
<name>A0A2I8VNE6_9EURY</name>
<dbReference type="KEGG" id="srub:C2R22_18820"/>
<dbReference type="Proteomes" id="UP000236584">
    <property type="component" value="Chromosome"/>
</dbReference>